<evidence type="ECO:0000313" key="4">
    <source>
        <dbReference type="Proteomes" id="UP000676169"/>
    </source>
</evidence>
<evidence type="ECO:0000259" key="2">
    <source>
        <dbReference type="Pfam" id="PF00149"/>
    </source>
</evidence>
<keyword evidence="1" id="KW-0732">Signal</keyword>
<evidence type="ECO:0000313" key="3">
    <source>
        <dbReference type="EMBL" id="QUE52833.1"/>
    </source>
</evidence>
<dbReference type="Pfam" id="PF00149">
    <property type="entry name" value="Metallophos"/>
    <property type="match status" value="1"/>
</dbReference>
<dbReference type="SUPFAM" id="SSF56300">
    <property type="entry name" value="Metallo-dependent phosphatases"/>
    <property type="match status" value="1"/>
</dbReference>
<feature type="signal peptide" evidence="1">
    <location>
        <begin position="1"/>
        <end position="27"/>
    </location>
</feature>
<keyword evidence="4" id="KW-1185">Reference proteome</keyword>
<dbReference type="GO" id="GO:0047734">
    <property type="term" value="F:CDP-glycerol diphosphatase activity"/>
    <property type="evidence" value="ECO:0007669"/>
    <property type="project" value="TreeGrafter"/>
</dbReference>
<accession>A0A975J2I8</accession>
<dbReference type="AlphaFoldDB" id="A0A975J2I8"/>
<dbReference type="GO" id="GO:0030145">
    <property type="term" value="F:manganese ion binding"/>
    <property type="evidence" value="ECO:0007669"/>
    <property type="project" value="TreeGrafter"/>
</dbReference>
<evidence type="ECO:0000256" key="1">
    <source>
        <dbReference type="SAM" id="SignalP"/>
    </source>
</evidence>
<dbReference type="GO" id="GO:0047631">
    <property type="term" value="F:ADP-ribose diphosphatase activity"/>
    <property type="evidence" value="ECO:0007669"/>
    <property type="project" value="TreeGrafter"/>
</dbReference>
<dbReference type="PANTHER" id="PTHR16509:SF8">
    <property type="entry name" value="MANGANESE-DEPENDENT ADP-RIBOSE_CDP-ALCOHOL DIPHOSPHATASE"/>
    <property type="match status" value="1"/>
</dbReference>
<dbReference type="PANTHER" id="PTHR16509">
    <property type="match status" value="1"/>
</dbReference>
<dbReference type="Gene3D" id="3.60.21.10">
    <property type="match status" value="1"/>
</dbReference>
<dbReference type="Proteomes" id="UP000676169">
    <property type="component" value="Chromosome"/>
</dbReference>
<dbReference type="InterPro" id="IPR004843">
    <property type="entry name" value="Calcineurin-like_PHP"/>
</dbReference>
<dbReference type="GO" id="GO:0008663">
    <property type="term" value="F:2',3'-cyclic-nucleotide 2'-phosphodiesterase activity"/>
    <property type="evidence" value="ECO:0007669"/>
    <property type="project" value="TreeGrafter"/>
</dbReference>
<dbReference type="EMBL" id="CP073100">
    <property type="protein sequence ID" value="QUE52833.1"/>
    <property type="molecule type" value="Genomic_DNA"/>
</dbReference>
<sequence length="307" mass="34423">MMLQWNRRRFLTITLPALAGFPALAGAAEEEPEKPLRFGVIADPQYADAVPKGTRHYRASLKKLEDGIAELNRHDLAFTVTLGDLIDHDFASFEPVLSRYGKLRSPHRIVLGNHDFDVTDDEKPKVLEKVGLKSGYQSFVHGSWRFALIDATEISTFRYPAADPRTKEARERMEQLAGQKQSNAQPWNGAVGTVQLEWLESELTAAKAANQRVVICGHFPLLPADNPHRLWNAGEVVKVIERHPHVAAYLNGHDHQGNYAHAGHCHYVNFKGMVETATDNPFAVVSCYRDRITVEGFGPEPTRERLS</sequence>
<organism evidence="3 4">
    <name type="scientific">Luteolibacter ambystomatis</name>
    <dbReference type="NCBI Taxonomy" id="2824561"/>
    <lineage>
        <taxon>Bacteria</taxon>
        <taxon>Pseudomonadati</taxon>
        <taxon>Verrucomicrobiota</taxon>
        <taxon>Verrucomicrobiia</taxon>
        <taxon>Verrucomicrobiales</taxon>
        <taxon>Verrucomicrobiaceae</taxon>
        <taxon>Luteolibacter</taxon>
    </lineage>
</organism>
<gene>
    <name evidence="3" type="ORF">KBB96_08040</name>
</gene>
<feature type="chain" id="PRO_5036823675" evidence="1">
    <location>
        <begin position="28"/>
        <end position="307"/>
    </location>
</feature>
<dbReference type="RefSeq" id="WP_211634170.1">
    <property type="nucleotide sequence ID" value="NZ_CP073100.1"/>
</dbReference>
<dbReference type="KEGG" id="lamb:KBB96_08040"/>
<proteinExistence type="predicted"/>
<protein>
    <submittedName>
        <fullName evidence="3">Metallophosphoesterase</fullName>
    </submittedName>
</protein>
<dbReference type="InterPro" id="IPR029052">
    <property type="entry name" value="Metallo-depent_PP-like"/>
</dbReference>
<name>A0A975J2I8_9BACT</name>
<feature type="domain" description="Calcineurin-like phosphoesterase" evidence="2">
    <location>
        <begin position="36"/>
        <end position="256"/>
    </location>
</feature>
<reference evidence="3" key="1">
    <citation type="submission" date="2021-04" db="EMBL/GenBank/DDBJ databases">
        <title>Luteolibacter sp. 32A isolated from the skin of an Anderson's salamander (Ambystoma andersonii).</title>
        <authorList>
            <person name="Spergser J."/>
            <person name="Busse H.-J."/>
        </authorList>
    </citation>
    <scope>NUCLEOTIDE SEQUENCE</scope>
    <source>
        <strain evidence="3">32A</strain>
    </source>
</reference>